<keyword evidence="3" id="KW-1185">Reference proteome</keyword>
<sequence>MTEYGFFTLHHILATDGMDPSAYVKEVQCHEDAVWKSAAPDTYLLDGTGHCLFCGQASLSHDVTAPKYTPAPAAWEREAEREGGRQGVKGVWGEVSVGKTVNENTHRQQA</sequence>
<evidence type="ECO:0000313" key="2">
    <source>
        <dbReference type="EMBL" id="GIQ82001.1"/>
    </source>
</evidence>
<feature type="region of interest" description="Disordered" evidence="1">
    <location>
        <begin position="77"/>
        <end position="110"/>
    </location>
</feature>
<feature type="compositionally biased region" description="Polar residues" evidence="1">
    <location>
        <begin position="99"/>
        <end position="110"/>
    </location>
</feature>
<accession>A0A9K3GH54</accession>
<gene>
    <name evidence="2" type="ORF">KIPB_003063</name>
</gene>
<dbReference type="AlphaFoldDB" id="A0A9K3GH54"/>
<reference evidence="2 3" key="1">
    <citation type="journal article" date="2018" name="PLoS ONE">
        <title>The draft genome of Kipferlia bialata reveals reductive genome evolution in fornicate parasites.</title>
        <authorList>
            <person name="Tanifuji G."/>
            <person name="Takabayashi S."/>
            <person name="Kume K."/>
            <person name="Takagi M."/>
            <person name="Nakayama T."/>
            <person name="Kamikawa R."/>
            <person name="Inagaki Y."/>
            <person name="Hashimoto T."/>
        </authorList>
    </citation>
    <scope>NUCLEOTIDE SEQUENCE [LARGE SCALE GENOMIC DNA]</scope>
    <source>
        <strain evidence="2">NY0173</strain>
    </source>
</reference>
<evidence type="ECO:0000313" key="3">
    <source>
        <dbReference type="Proteomes" id="UP000265618"/>
    </source>
</evidence>
<protein>
    <submittedName>
        <fullName evidence="2">Uncharacterized protein</fullName>
    </submittedName>
</protein>
<proteinExistence type="predicted"/>
<organism evidence="2 3">
    <name type="scientific">Kipferlia bialata</name>
    <dbReference type="NCBI Taxonomy" id="797122"/>
    <lineage>
        <taxon>Eukaryota</taxon>
        <taxon>Metamonada</taxon>
        <taxon>Carpediemonas-like organisms</taxon>
        <taxon>Kipferlia</taxon>
    </lineage>
</organism>
<dbReference type="EMBL" id="BDIP01000556">
    <property type="protein sequence ID" value="GIQ82001.1"/>
    <property type="molecule type" value="Genomic_DNA"/>
</dbReference>
<dbReference type="Proteomes" id="UP000265618">
    <property type="component" value="Unassembled WGS sequence"/>
</dbReference>
<evidence type="ECO:0000256" key="1">
    <source>
        <dbReference type="SAM" id="MobiDB-lite"/>
    </source>
</evidence>
<comment type="caution">
    <text evidence="2">The sequence shown here is derived from an EMBL/GenBank/DDBJ whole genome shotgun (WGS) entry which is preliminary data.</text>
</comment>
<name>A0A9K3GH54_9EUKA</name>